<dbReference type="EMBL" id="JAGFMF010011892">
    <property type="protein sequence ID" value="KAG8510191.1"/>
    <property type="molecule type" value="Genomic_DNA"/>
</dbReference>
<evidence type="ECO:0000256" key="5">
    <source>
        <dbReference type="SAM" id="MobiDB-lite"/>
    </source>
</evidence>
<sequence length="425" mass="46707">RAQRRFRSWPAAGRDFLPPSGRTFVRLWPWSGLVFGCGVGTAVPRRGGGGERRRLPELRRPRLGRAVAPRPHVRMAAAARAGIAQVGPARPLSSEPQNLDQEVGSPPCPERFRPDGAARSQRPSLTPVPGLHRGRRGSAQARDPAGNRGFPLFPQISVNSEVIGDPIQGQVKFEDVIVHFSQEEWGLLDEAQRLLYRDVMLQNYALVASLGKAITRAGQPSSSFIRAMGTAYPQFPGVCCWCAMEDEELPLEQSTSVGPSQVSIPRAGSSSQNAHPCETCGAVVKDSLHLAEHQEPYPGQKLDMCVACGKRFWFSDNLEPQKQHSGEKPFRGDEGRDFLGKSCPVQPSERPFLTTESCKDIPATSGLFQHGGPHNKWKPHGNTKHRAFRVFAQRELLESALFARLVAKSSGDTEVGGSWRMPRPH</sequence>
<accession>A0A8J5ZVJ1</accession>
<feature type="domain" description="KRAB" evidence="6">
    <location>
        <begin position="171"/>
        <end position="253"/>
    </location>
</feature>
<evidence type="ECO:0000256" key="1">
    <source>
        <dbReference type="ARBA" id="ARBA00022723"/>
    </source>
</evidence>
<dbReference type="CDD" id="cd07765">
    <property type="entry name" value="KRAB_A-box"/>
    <property type="match status" value="1"/>
</dbReference>
<keyword evidence="4" id="KW-0862">Zinc</keyword>
<evidence type="ECO:0000256" key="4">
    <source>
        <dbReference type="ARBA" id="ARBA00022833"/>
    </source>
</evidence>
<protein>
    <submittedName>
        <fullName evidence="7">Zinc finger protein 772</fullName>
    </submittedName>
</protein>
<name>A0A8J5ZVJ1_GALPY</name>
<proteinExistence type="predicted"/>
<dbReference type="InterPro" id="IPR036236">
    <property type="entry name" value="Znf_C2H2_sf"/>
</dbReference>
<dbReference type="AlphaFoldDB" id="A0A8J5ZVJ1"/>
<dbReference type="GO" id="GO:0006355">
    <property type="term" value="P:regulation of DNA-templated transcription"/>
    <property type="evidence" value="ECO:0007669"/>
    <property type="project" value="InterPro"/>
</dbReference>
<dbReference type="PROSITE" id="PS50805">
    <property type="entry name" value="KRAB"/>
    <property type="match status" value="1"/>
</dbReference>
<evidence type="ECO:0000256" key="3">
    <source>
        <dbReference type="ARBA" id="ARBA00022771"/>
    </source>
</evidence>
<evidence type="ECO:0000313" key="8">
    <source>
        <dbReference type="Proteomes" id="UP000700334"/>
    </source>
</evidence>
<gene>
    <name evidence="7" type="ORF">J0S82_006430</name>
</gene>
<dbReference type="SUPFAM" id="SSF109640">
    <property type="entry name" value="KRAB domain (Kruppel-associated box)"/>
    <property type="match status" value="1"/>
</dbReference>
<dbReference type="Proteomes" id="UP000700334">
    <property type="component" value="Unassembled WGS sequence"/>
</dbReference>
<dbReference type="InterPro" id="IPR050169">
    <property type="entry name" value="Krueppel_C2H2_ZnF"/>
</dbReference>
<dbReference type="PANTHER" id="PTHR23232:SF133">
    <property type="entry name" value="RIKEN CDNA 1700020N01 GENE"/>
    <property type="match status" value="1"/>
</dbReference>
<evidence type="ECO:0000313" key="7">
    <source>
        <dbReference type="EMBL" id="KAG8510191.1"/>
    </source>
</evidence>
<feature type="compositionally biased region" description="Basic and acidic residues" evidence="5">
    <location>
        <begin position="320"/>
        <end position="339"/>
    </location>
</feature>
<evidence type="ECO:0000256" key="2">
    <source>
        <dbReference type="ARBA" id="ARBA00022737"/>
    </source>
</evidence>
<keyword evidence="3" id="KW-0863">Zinc-finger</keyword>
<dbReference type="SMART" id="SM00349">
    <property type="entry name" value="KRAB"/>
    <property type="match status" value="1"/>
</dbReference>
<keyword evidence="8" id="KW-1185">Reference proteome</keyword>
<dbReference type="InterPro" id="IPR001909">
    <property type="entry name" value="KRAB"/>
</dbReference>
<dbReference type="SUPFAM" id="SSF57667">
    <property type="entry name" value="beta-beta-alpha zinc fingers"/>
    <property type="match status" value="1"/>
</dbReference>
<keyword evidence="2" id="KW-0677">Repeat</keyword>
<feature type="region of interest" description="Disordered" evidence="5">
    <location>
        <begin position="320"/>
        <end position="343"/>
    </location>
</feature>
<dbReference type="GO" id="GO:0008270">
    <property type="term" value="F:zinc ion binding"/>
    <property type="evidence" value="ECO:0007669"/>
    <property type="project" value="UniProtKB-KW"/>
</dbReference>
<evidence type="ECO:0000259" key="6">
    <source>
        <dbReference type="PROSITE" id="PS50805"/>
    </source>
</evidence>
<comment type="caution">
    <text evidence="7">The sequence shown here is derived from an EMBL/GenBank/DDBJ whole genome shotgun (WGS) entry which is preliminary data.</text>
</comment>
<keyword evidence="1" id="KW-0479">Metal-binding</keyword>
<feature type="non-terminal residue" evidence="7">
    <location>
        <position position="425"/>
    </location>
</feature>
<feature type="region of interest" description="Disordered" evidence="5">
    <location>
        <begin position="255"/>
        <end position="274"/>
    </location>
</feature>
<dbReference type="InterPro" id="IPR036051">
    <property type="entry name" value="KRAB_dom_sf"/>
</dbReference>
<organism evidence="7 8">
    <name type="scientific">Galemys pyrenaicus</name>
    <name type="common">Iberian desman</name>
    <name type="synonym">Pyrenean desman</name>
    <dbReference type="NCBI Taxonomy" id="202257"/>
    <lineage>
        <taxon>Eukaryota</taxon>
        <taxon>Metazoa</taxon>
        <taxon>Chordata</taxon>
        <taxon>Craniata</taxon>
        <taxon>Vertebrata</taxon>
        <taxon>Euteleostomi</taxon>
        <taxon>Mammalia</taxon>
        <taxon>Eutheria</taxon>
        <taxon>Laurasiatheria</taxon>
        <taxon>Eulipotyphla</taxon>
        <taxon>Talpidae</taxon>
        <taxon>Galemys</taxon>
    </lineage>
</organism>
<dbReference type="Gene3D" id="6.10.140.140">
    <property type="match status" value="1"/>
</dbReference>
<feature type="region of interest" description="Disordered" evidence="5">
    <location>
        <begin position="88"/>
        <end position="148"/>
    </location>
</feature>
<reference evidence="7" key="1">
    <citation type="journal article" date="2021" name="Evol. Appl.">
        <title>The genome of the Pyrenean desman and the effects of bottlenecks and inbreeding on the genomic landscape of an endangered species.</title>
        <authorList>
            <person name="Escoda L."/>
            <person name="Castresana J."/>
        </authorList>
    </citation>
    <scope>NUCLEOTIDE SEQUENCE</scope>
    <source>
        <strain evidence="7">IBE-C5619</strain>
    </source>
</reference>
<dbReference type="PANTHER" id="PTHR23232">
    <property type="entry name" value="KRAB DOMAIN C2H2 ZINC FINGER"/>
    <property type="match status" value="1"/>
</dbReference>
<dbReference type="Pfam" id="PF01352">
    <property type="entry name" value="KRAB"/>
    <property type="match status" value="1"/>
</dbReference>
<dbReference type="Gene3D" id="3.30.160.60">
    <property type="entry name" value="Classic Zinc Finger"/>
    <property type="match status" value="1"/>
</dbReference>
<dbReference type="OrthoDB" id="40579at2759"/>